<evidence type="ECO:0000313" key="2">
    <source>
        <dbReference type="EMBL" id="GAL74595.1"/>
    </source>
</evidence>
<dbReference type="Pfam" id="PF13558">
    <property type="entry name" value="SbcC_Walker_B"/>
    <property type="match status" value="1"/>
</dbReference>
<accession>A0A090WC64</accession>
<gene>
    <name evidence="2" type="ORF">JCM19275_3450</name>
</gene>
<evidence type="ECO:0000256" key="1">
    <source>
        <dbReference type="SAM" id="Coils"/>
    </source>
</evidence>
<dbReference type="Gene3D" id="3.40.50.300">
    <property type="entry name" value="P-loop containing nucleotide triphosphate hydrolases"/>
    <property type="match status" value="1"/>
</dbReference>
<dbReference type="AlphaFoldDB" id="A0A090WC64"/>
<reference evidence="2 3" key="1">
    <citation type="journal article" date="2014" name="Genome Announc.">
        <title>Draft Genome Sequences of Marine Flavobacterium Nonlabens Strains NR17, NR24, NR27, NR32, NR33, and Ara13.</title>
        <authorList>
            <person name="Nakanishi M."/>
            <person name="Meirelles P."/>
            <person name="Suzuki R."/>
            <person name="Takatani N."/>
            <person name="Mino S."/>
            <person name="Suda W."/>
            <person name="Oshima K."/>
            <person name="Hattori M."/>
            <person name="Ohkuma M."/>
            <person name="Hosokawa M."/>
            <person name="Miyashita K."/>
            <person name="Thompson F.L."/>
            <person name="Niwa A."/>
            <person name="Sawabe T."/>
            <person name="Sawabe T."/>
        </authorList>
    </citation>
    <scope>NUCLEOTIDE SEQUENCE [LARGE SCALE GENOMIC DNA]</scope>
    <source>
        <strain evidence="3">JCM19275</strain>
    </source>
</reference>
<dbReference type="Proteomes" id="UP000029647">
    <property type="component" value="Unassembled WGS sequence"/>
</dbReference>
<protein>
    <submittedName>
        <fullName evidence="2">Uncharacterized protein</fullName>
    </submittedName>
</protein>
<dbReference type="EMBL" id="BBNT01000002">
    <property type="protein sequence ID" value="GAL74595.1"/>
    <property type="molecule type" value="Genomic_DNA"/>
</dbReference>
<proteinExistence type="predicted"/>
<organism evidence="2 3">
    <name type="scientific">Nonlabens ulvanivorans</name>
    <name type="common">Persicivirga ulvanivorans</name>
    <dbReference type="NCBI Taxonomy" id="906888"/>
    <lineage>
        <taxon>Bacteria</taxon>
        <taxon>Pseudomonadati</taxon>
        <taxon>Bacteroidota</taxon>
        <taxon>Flavobacteriia</taxon>
        <taxon>Flavobacteriales</taxon>
        <taxon>Flavobacteriaceae</taxon>
        <taxon>Nonlabens</taxon>
    </lineage>
</organism>
<name>A0A090WC64_NONUL</name>
<comment type="caution">
    <text evidence="2">The sequence shown here is derived from an EMBL/GenBank/DDBJ whole genome shotgun (WGS) entry which is preliminary data.</text>
</comment>
<evidence type="ECO:0000313" key="3">
    <source>
        <dbReference type="Proteomes" id="UP000029647"/>
    </source>
</evidence>
<dbReference type="SUPFAM" id="SSF52540">
    <property type="entry name" value="P-loop containing nucleoside triphosphate hydrolases"/>
    <property type="match status" value="1"/>
</dbReference>
<feature type="coiled-coil region" evidence="1">
    <location>
        <begin position="503"/>
        <end position="544"/>
    </location>
</feature>
<sequence length="921" mass="107749">MSLFNQVVGIKYVEDLNLFFRKYLLEDKESIARNEYQLLANSFNDLTSARNNIEKAEEQMKRLSPIYTQAQKLEENTTKLKELKQSRETSVYWFSQKEEVLCKDEQDRLDKLIVRLDNKINSAKEELELLGDKQAQLKVDINSSEPGRQIRALESEIDILKGQRQERVAKSQEYNGLAKELGLIENPDEKVFTSQLTDAIIKKGKCESLEKLITEQKGQSKLKSQEIRDEIENTKENISNLRKNNNNIPRNISRIREDIINAVGATKKEIPFIGELIKVNEAHLVWEKGIERLLHSFALRIIVPEKYYREVNKYVNKTNLKGKIFYQRYIDTDTLLDYALTDNSKGVFEKLEFKTDSVYVKWLKEQIYEQFDFYCADDLQDFDNSRRALTKEGLIKYGGGRHQKDDSRNSTDRSNYVLGWDNTAKIKFLRQQLGELSNSERDILKKIGELETQYDNNKTLRDNFFTFSTIFKNFDRVNWQKYAEEIQSKTDKIEEITNSNDTLSTLNTQLKSIKKDIDEKEGLLEDIKEEKSTAKQDRTKAEVRERDNNDTLKNFEDISIDTSHFEKMNPEILNITYNTIQKLQGEIQKEVNESIFKLGESIGQSEKEIRELMEDFILPGNDVEAKFPSWRSDTSGLKVKIELIKGYTEKYEDLMNENLPEFKTEFDRLLKQTIFQNVEKFKAFFSSWKEEIESTIGSLNEALAGIKFKTIPSETYLQLQADYKTTKSIEEFKLLLRNATPNFREHDTLERKKKHFDENINPLVEKLNDESWRNNVMDVRKWFEYKTTEYYKSSDKQTNTVTSMAGLSGGEKASLTYTVLGSAIAYQFGLTSNNYNNNSFRFIAIDEAFKGQDPDHAEFLMTLCKQLKLQLLVVTPSDKMKIVQPYISYIHLIEKQQERDSVIRNMPIYTYQEHEKNSKNL</sequence>
<keyword evidence="1" id="KW-0175">Coiled coil</keyword>
<feature type="coiled-coil region" evidence="1">
    <location>
        <begin position="106"/>
        <end position="140"/>
    </location>
</feature>
<dbReference type="InterPro" id="IPR027417">
    <property type="entry name" value="P-loop_NTPase"/>
</dbReference>